<gene>
    <name evidence="2" type="ORF">CO110_09750</name>
</gene>
<feature type="chain" id="PRO_5014999601" description="TolC family protein" evidence="1">
    <location>
        <begin position="27"/>
        <end position="404"/>
    </location>
</feature>
<dbReference type="AlphaFoldDB" id="A0A2M8ARI0"/>
<evidence type="ECO:0000313" key="3">
    <source>
        <dbReference type="Proteomes" id="UP000231366"/>
    </source>
</evidence>
<evidence type="ECO:0008006" key="4">
    <source>
        <dbReference type="Google" id="ProtNLM"/>
    </source>
</evidence>
<evidence type="ECO:0000256" key="1">
    <source>
        <dbReference type="SAM" id="SignalP"/>
    </source>
</evidence>
<sequence>MKKTKMRKICWLIVIIIIASLKDVSATDLAGLIDLSKQHPEILNVRERLTAQKAKIEKVQVIPDPMIGVGLGKTEGMTEGSLMFQQAFPYPGKLSLMGEKEKRQLKMLETELSAITLEKIAQTKKDYYELFWVNKSIEITNRTKEHLKHIEGIANAMYATGMIPQTDILRIQTEISMQTERLIMLEAKKEQASYHLLWFSTGISPEKDTIPIDMPAELTLLESREYAELQRIALENSPMLKMVEYQTQMGEKEVELAKKEFKPDFVSQAELMISGNWSVRLGIMYPLYKDKKQKNALLEIEANLSATKKEYEQKKLELLLMLKESHLMAKSTLTNLNLYKTAIIPQLNLTYTSALSNYKTGKIDFLMMFDTIMRLQEGELRYYELLTEYGKAMAEIERLTGGGL</sequence>
<dbReference type="GO" id="GO:0015562">
    <property type="term" value="F:efflux transmembrane transporter activity"/>
    <property type="evidence" value="ECO:0007669"/>
    <property type="project" value="InterPro"/>
</dbReference>
<dbReference type="PANTHER" id="PTHR30203:SF24">
    <property type="entry name" value="BLR4935 PROTEIN"/>
    <property type="match status" value="1"/>
</dbReference>
<dbReference type="PANTHER" id="PTHR30203">
    <property type="entry name" value="OUTER MEMBRANE CATION EFFLUX PROTEIN"/>
    <property type="match status" value="1"/>
</dbReference>
<dbReference type="EMBL" id="PFUI01000257">
    <property type="protein sequence ID" value="PJB28349.1"/>
    <property type="molecule type" value="Genomic_DNA"/>
</dbReference>
<feature type="signal peptide" evidence="1">
    <location>
        <begin position="1"/>
        <end position="26"/>
    </location>
</feature>
<comment type="caution">
    <text evidence="2">The sequence shown here is derived from an EMBL/GenBank/DDBJ whole genome shotgun (WGS) entry which is preliminary data.</text>
</comment>
<reference evidence="3" key="1">
    <citation type="submission" date="2017-09" db="EMBL/GenBank/DDBJ databases">
        <title>Depth-based differentiation of microbial function through sediment-hosted aquifers and enrichment of novel symbionts in the deep terrestrial subsurface.</title>
        <authorList>
            <person name="Probst A.J."/>
            <person name="Ladd B."/>
            <person name="Jarett J.K."/>
            <person name="Geller-Mcgrath D.E."/>
            <person name="Sieber C.M.K."/>
            <person name="Emerson J.B."/>
            <person name="Anantharaman K."/>
            <person name="Thomas B.C."/>
            <person name="Malmstrom R."/>
            <person name="Stieglmeier M."/>
            <person name="Klingl A."/>
            <person name="Woyke T."/>
            <person name="Ryan C.M."/>
            <person name="Banfield J.F."/>
        </authorList>
    </citation>
    <scope>NUCLEOTIDE SEQUENCE [LARGE SCALE GENOMIC DNA]</scope>
</reference>
<dbReference type="Gene3D" id="1.20.1600.10">
    <property type="entry name" value="Outer membrane efflux proteins (OEP)"/>
    <property type="match status" value="1"/>
</dbReference>
<evidence type="ECO:0000313" key="2">
    <source>
        <dbReference type="EMBL" id="PJB28349.1"/>
    </source>
</evidence>
<protein>
    <recommendedName>
        <fullName evidence="4">TolC family protein</fullName>
    </recommendedName>
</protein>
<dbReference type="SUPFAM" id="SSF56954">
    <property type="entry name" value="Outer membrane efflux proteins (OEP)"/>
    <property type="match status" value="1"/>
</dbReference>
<organism evidence="2 3">
    <name type="scientific">Candidatus Desantisbacteria bacterium CG_4_9_14_3_um_filter_40_11</name>
    <dbReference type="NCBI Taxonomy" id="1974546"/>
    <lineage>
        <taxon>Bacteria</taxon>
        <taxon>Candidatus Desantisiibacteriota</taxon>
    </lineage>
</organism>
<dbReference type="InterPro" id="IPR010131">
    <property type="entry name" value="MdtP/NodT-like"/>
</dbReference>
<name>A0A2M8ARI0_9BACT</name>
<keyword evidence="1" id="KW-0732">Signal</keyword>
<dbReference type="Proteomes" id="UP000231366">
    <property type="component" value="Unassembled WGS sequence"/>
</dbReference>
<accession>A0A2M8ARI0</accession>
<proteinExistence type="predicted"/>